<dbReference type="STRING" id="1811193.A0O21_04505"/>
<comment type="similarity">
    <text evidence="2">Belongs to the binding-protein-dependent transport system permease family. FecCD subfamily.</text>
</comment>
<keyword evidence="4" id="KW-1003">Cell membrane</keyword>
<keyword evidence="5 8" id="KW-0812">Transmembrane</keyword>
<dbReference type="GO" id="GO:0022857">
    <property type="term" value="F:transmembrane transporter activity"/>
    <property type="evidence" value="ECO:0007669"/>
    <property type="project" value="InterPro"/>
</dbReference>
<protein>
    <recommendedName>
        <fullName evidence="11">Iron ABC transporter permease</fullName>
    </recommendedName>
</protein>
<evidence type="ECO:0000256" key="6">
    <source>
        <dbReference type="ARBA" id="ARBA00022989"/>
    </source>
</evidence>
<evidence type="ECO:0000256" key="4">
    <source>
        <dbReference type="ARBA" id="ARBA00022475"/>
    </source>
</evidence>
<feature type="transmembrane region" description="Helical" evidence="8">
    <location>
        <begin position="50"/>
        <end position="70"/>
    </location>
</feature>
<dbReference type="AlphaFoldDB" id="A0A172Q7C1"/>
<evidence type="ECO:0000256" key="5">
    <source>
        <dbReference type="ARBA" id="ARBA00022692"/>
    </source>
</evidence>
<dbReference type="InterPro" id="IPR037294">
    <property type="entry name" value="ABC_BtuC-like"/>
</dbReference>
<dbReference type="Gene3D" id="1.10.3470.10">
    <property type="entry name" value="ABC transporter involved in vitamin B12 uptake, BtuC"/>
    <property type="match status" value="1"/>
</dbReference>
<keyword evidence="3" id="KW-0813">Transport</keyword>
<feature type="transmembrane region" description="Helical" evidence="8">
    <location>
        <begin position="7"/>
        <end position="26"/>
    </location>
</feature>
<dbReference type="GO" id="GO:0005886">
    <property type="term" value="C:plasma membrane"/>
    <property type="evidence" value="ECO:0007669"/>
    <property type="project" value="UniProtKB-SubCell"/>
</dbReference>
<dbReference type="KEGG" id="spat:A0O21_04505"/>
<reference evidence="9 10" key="1">
    <citation type="journal article" date="2016" name="Int. J. Syst. Evol. Microbiol.">
        <title>Streptococcuspantholopis sp. nov., isolated from faeces of the Tibetan antelope (Pantholops hodgsonii).</title>
        <authorList>
            <person name="Bai X."/>
            <person name="Xiong Y."/>
            <person name="Lu S."/>
            <person name="Jin D."/>
            <person name="Lai X."/>
            <person name="Yang J."/>
            <person name="Niu L."/>
            <person name="Hu S."/>
            <person name="Meng X."/>
            <person name="Pu J."/>
            <person name="Ye C."/>
            <person name="Xu J."/>
        </authorList>
    </citation>
    <scope>NUCLEOTIDE SEQUENCE [LARGE SCALE GENOMIC DNA]</scope>
    <source>
        <strain evidence="9 10">TA 26</strain>
    </source>
</reference>
<evidence type="ECO:0008006" key="11">
    <source>
        <dbReference type="Google" id="ProtNLM"/>
    </source>
</evidence>
<proteinExistence type="inferred from homology"/>
<dbReference type="Pfam" id="PF01032">
    <property type="entry name" value="FecCD"/>
    <property type="match status" value="1"/>
</dbReference>
<dbReference type="EMBL" id="CP014699">
    <property type="protein sequence ID" value="AND79341.1"/>
    <property type="molecule type" value="Genomic_DNA"/>
</dbReference>
<evidence type="ECO:0000256" key="7">
    <source>
        <dbReference type="ARBA" id="ARBA00023136"/>
    </source>
</evidence>
<gene>
    <name evidence="9" type="ORF">A0O21_04505</name>
</gene>
<name>A0A172Q7C1_9STRE</name>
<dbReference type="OrthoDB" id="9811975at2"/>
<keyword evidence="6 8" id="KW-1133">Transmembrane helix</keyword>
<comment type="subcellular location">
    <subcellularLocation>
        <location evidence="1">Cell membrane</location>
        <topology evidence="1">Multi-pass membrane protein</topology>
    </subcellularLocation>
</comment>
<dbReference type="Proteomes" id="UP000077317">
    <property type="component" value="Chromosome"/>
</dbReference>
<keyword evidence="10" id="KW-1185">Reference proteome</keyword>
<evidence type="ECO:0000256" key="3">
    <source>
        <dbReference type="ARBA" id="ARBA00022448"/>
    </source>
</evidence>
<accession>A0A172Q7C1</accession>
<evidence type="ECO:0000313" key="9">
    <source>
        <dbReference type="EMBL" id="AND79341.1"/>
    </source>
</evidence>
<keyword evidence="7 8" id="KW-0472">Membrane</keyword>
<evidence type="ECO:0000256" key="2">
    <source>
        <dbReference type="ARBA" id="ARBA00007935"/>
    </source>
</evidence>
<dbReference type="InterPro" id="IPR000522">
    <property type="entry name" value="ABC_transptr_permease_BtuC"/>
</dbReference>
<evidence type="ECO:0000313" key="10">
    <source>
        <dbReference type="Proteomes" id="UP000077317"/>
    </source>
</evidence>
<organism evidence="9 10">
    <name type="scientific">Streptococcus pantholopis</name>
    <dbReference type="NCBI Taxonomy" id="1811193"/>
    <lineage>
        <taxon>Bacteria</taxon>
        <taxon>Bacillati</taxon>
        <taxon>Bacillota</taxon>
        <taxon>Bacilli</taxon>
        <taxon>Lactobacillales</taxon>
        <taxon>Streptococcaceae</taxon>
        <taxon>Streptococcus</taxon>
    </lineage>
</organism>
<sequence length="74" mass="8086">MKKLLTVPVLGTILVILSLCSIYIGVKSLSISDGWDLTKSQFNILFSSRLPRTISIIIAGAGFSVCKLVIQQLY</sequence>
<evidence type="ECO:0000256" key="1">
    <source>
        <dbReference type="ARBA" id="ARBA00004651"/>
    </source>
</evidence>
<evidence type="ECO:0000256" key="8">
    <source>
        <dbReference type="SAM" id="Phobius"/>
    </source>
</evidence>
<dbReference type="SUPFAM" id="SSF81345">
    <property type="entry name" value="ABC transporter involved in vitamin B12 uptake, BtuC"/>
    <property type="match status" value="1"/>
</dbReference>
<reference evidence="10" key="2">
    <citation type="submission" date="2016-03" db="EMBL/GenBank/DDBJ databases">
        <title>Streptococcus antelopensis sp. nov., isolated from the feces of the Tibetan antelope (Pantholops hodgsonii) in Hoh Xil National Nature Reserve, Qinghai, China.</title>
        <authorList>
            <person name="Bai X."/>
        </authorList>
    </citation>
    <scope>NUCLEOTIDE SEQUENCE [LARGE SCALE GENOMIC DNA]</scope>
    <source>
        <strain evidence="10">TA 26</strain>
    </source>
</reference>